<dbReference type="EMBL" id="UINC01002849">
    <property type="protein sequence ID" value="SVA00904.1"/>
    <property type="molecule type" value="Genomic_DNA"/>
</dbReference>
<proteinExistence type="predicted"/>
<dbReference type="SUPFAM" id="SSF46785">
    <property type="entry name" value="Winged helix' DNA-binding domain"/>
    <property type="match status" value="1"/>
</dbReference>
<sequence>MAVNSDPDLRVAHALRVRGLTDTPELAQAVGLAPAVVDVRMADLVESGHARRRDGNMAGWVLTPEGRAHGEALIAEELDAAGEREAVADLYQRFLGVNQGFLSLCTDWQLREVDGEQVLNDHADASHDDSVVARLVEADVVVQSICVQLAERLARFDGYGRRFSDALGRVQAGEVEWFTRPMIDSYHTVWFELHEDLLATLGIERAKEGEQA</sequence>
<gene>
    <name evidence="1" type="ORF">METZ01_LOCUS53758</name>
</gene>
<dbReference type="InterPro" id="IPR036390">
    <property type="entry name" value="WH_DNA-bd_sf"/>
</dbReference>
<name>A0A381SBM1_9ZZZZ</name>
<organism evidence="1">
    <name type="scientific">marine metagenome</name>
    <dbReference type="NCBI Taxonomy" id="408172"/>
    <lineage>
        <taxon>unclassified sequences</taxon>
        <taxon>metagenomes</taxon>
        <taxon>ecological metagenomes</taxon>
    </lineage>
</organism>
<dbReference type="AlphaFoldDB" id="A0A381SBM1"/>
<accession>A0A381SBM1</accession>
<protein>
    <submittedName>
        <fullName evidence="1">Uncharacterized protein</fullName>
    </submittedName>
</protein>
<evidence type="ECO:0000313" key="1">
    <source>
        <dbReference type="EMBL" id="SVA00904.1"/>
    </source>
</evidence>
<reference evidence="1" key="1">
    <citation type="submission" date="2018-05" db="EMBL/GenBank/DDBJ databases">
        <authorList>
            <person name="Lanie J.A."/>
            <person name="Ng W.-L."/>
            <person name="Kazmierczak K.M."/>
            <person name="Andrzejewski T.M."/>
            <person name="Davidsen T.M."/>
            <person name="Wayne K.J."/>
            <person name="Tettelin H."/>
            <person name="Glass J.I."/>
            <person name="Rusch D."/>
            <person name="Podicherti R."/>
            <person name="Tsui H.-C.T."/>
            <person name="Winkler M.E."/>
        </authorList>
    </citation>
    <scope>NUCLEOTIDE SEQUENCE</scope>
</reference>